<evidence type="ECO:0000256" key="5">
    <source>
        <dbReference type="SAM" id="MobiDB-lite"/>
    </source>
</evidence>
<comment type="subcellular location">
    <subcellularLocation>
        <location evidence="1">Nucleus</location>
    </subcellularLocation>
</comment>
<feature type="region of interest" description="Disordered" evidence="5">
    <location>
        <begin position="21"/>
        <end position="41"/>
    </location>
</feature>
<gene>
    <name evidence="6" type="ORF">Nepgr_027589</name>
</gene>
<dbReference type="SUPFAM" id="SSF47459">
    <property type="entry name" value="HLH, helix-loop-helix DNA-binding domain"/>
    <property type="match status" value="1"/>
</dbReference>
<keyword evidence="2" id="KW-0805">Transcription regulation</keyword>
<dbReference type="GO" id="GO:0046983">
    <property type="term" value="F:protein dimerization activity"/>
    <property type="evidence" value="ECO:0007669"/>
    <property type="project" value="InterPro"/>
</dbReference>
<dbReference type="Proteomes" id="UP001279734">
    <property type="component" value="Unassembled WGS sequence"/>
</dbReference>
<keyword evidence="7" id="KW-1185">Reference proteome</keyword>
<dbReference type="InterPro" id="IPR044660">
    <property type="entry name" value="IBH1-like"/>
</dbReference>
<dbReference type="AlphaFoldDB" id="A0AAD3TBM9"/>
<dbReference type="GO" id="GO:0000976">
    <property type="term" value="F:transcription cis-regulatory region binding"/>
    <property type="evidence" value="ECO:0007669"/>
    <property type="project" value="UniProtKB-ARBA"/>
</dbReference>
<evidence type="ECO:0000256" key="1">
    <source>
        <dbReference type="ARBA" id="ARBA00004123"/>
    </source>
</evidence>
<name>A0AAD3TBM9_NEPGR</name>
<dbReference type="PANTHER" id="PTHR33124:SF39">
    <property type="entry name" value="TRANSCRIPTION FACTOR UPBEAT1"/>
    <property type="match status" value="1"/>
</dbReference>
<evidence type="ECO:0000313" key="6">
    <source>
        <dbReference type="EMBL" id="GMH25746.1"/>
    </source>
</evidence>
<dbReference type="GO" id="GO:0006355">
    <property type="term" value="P:regulation of DNA-templated transcription"/>
    <property type="evidence" value="ECO:0007669"/>
    <property type="project" value="InterPro"/>
</dbReference>
<accession>A0AAD3TBM9</accession>
<evidence type="ECO:0000313" key="7">
    <source>
        <dbReference type="Proteomes" id="UP001279734"/>
    </source>
</evidence>
<dbReference type="InterPro" id="IPR036638">
    <property type="entry name" value="HLH_DNA-bd_sf"/>
</dbReference>
<dbReference type="InterPro" id="IPR044549">
    <property type="entry name" value="bHLH_AtIBH1-like"/>
</dbReference>
<evidence type="ECO:0000256" key="4">
    <source>
        <dbReference type="ARBA" id="ARBA00023242"/>
    </source>
</evidence>
<keyword evidence="3" id="KW-0804">Transcription</keyword>
<sequence length="127" mass="14670">MALENEGTCKRNEPLWKVLEAHHQHHHHHQQPLPKGRRSRTKERVVLVKAKRIKMKRRALVEGSRRRRGGVDEVIERRVLTLRKLVPNSQWKGGLEGLFGDAADYIVSLQMRVRAMQLMVDALSGPC</sequence>
<comment type="caution">
    <text evidence="6">The sequence shown here is derived from an EMBL/GenBank/DDBJ whole genome shotgun (WGS) entry which is preliminary data.</text>
</comment>
<dbReference type="PANTHER" id="PTHR33124">
    <property type="entry name" value="TRANSCRIPTION FACTOR IBH1-LIKE 1"/>
    <property type="match status" value="1"/>
</dbReference>
<proteinExistence type="predicted"/>
<dbReference type="GO" id="GO:0005634">
    <property type="term" value="C:nucleus"/>
    <property type="evidence" value="ECO:0007669"/>
    <property type="project" value="UniProtKB-SubCell"/>
</dbReference>
<dbReference type="EMBL" id="BSYO01000030">
    <property type="protein sequence ID" value="GMH25746.1"/>
    <property type="molecule type" value="Genomic_DNA"/>
</dbReference>
<dbReference type="CDD" id="cd11444">
    <property type="entry name" value="bHLH_AtIBH1_like"/>
    <property type="match status" value="1"/>
</dbReference>
<keyword evidence="4" id="KW-0539">Nucleus</keyword>
<evidence type="ECO:0000256" key="2">
    <source>
        <dbReference type="ARBA" id="ARBA00023015"/>
    </source>
</evidence>
<protein>
    <submittedName>
        <fullName evidence="6">Uncharacterized protein</fullName>
    </submittedName>
</protein>
<evidence type="ECO:0000256" key="3">
    <source>
        <dbReference type="ARBA" id="ARBA00023163"/>
    </source>
</evidence>
<reference evidence="6" key="1">
    <citation type="submission" date="2023-05" db="EMBL/GenBank/DDBJ databases">
        <title>Nepenthes gracilis genome sequencing.</title>
        <authorList>
            <person name="Fukushima K."/>
        </authorList>
    </citation>
    <scope>NUCLEOTIDE SEQUENCE</scope>
    <source>
        <strain evidence="6">SING2019-196</strain>
    </source>
</reference>
<organism evidence="6 7">
    <name type="scientific">Nepenthes gracilis</name>
    <name type="common">Slender pitcher plant</name>
    <dbReference type="NCBI Taxonomy" id="150966"/>
    <lineage>
        <taxon>Eukaryota</taxon>
        <taxon>Viridiplantae</taxon>
        <taxon>Streptophyta</taxon>
        <taxon>Embryophyta</taxon>
        <taxon>Tracheophyta</taxon>
        <taxon>Spermatophyta</taxon>
        <taxon>Magnoliopsida</taxon>
        <taxon>eudicotyledons</taxon>
        <taxon>Gunneridae</taxon>
        <taxon>Pentapetalae</taxon>
        <taxon>Caryophyllales</taxon>
        <taxon>Nepenthaceae</taxon>
        <taxon>Nepenthes</taxon>
    </lineage>
</organism>
<feature type="compositionally biased region" description="Basic residues" evidence="5">
    <location>
        <begin position="23"/>
        <end position="41"/>
    </location>
</feature>